<dbReference type="eggNOG" id="COG3920">
    <property type="taxonomic scope" value="Bacteria"/>
</dbReference>
<comment type="catalytic activity">
    <reaction evidence="1">
        <text>ATP + protein L-histidine = ADP + protein N-phospho-L-histidine.</text>
        <dbReference type="EC" id="2.7.13.3"/>
    </reaction>
</comment>
<dbReference type="GO" id="GO:0007165">
    <property type="term" value="P:signal transduction"/>
    <property type="evidence" value="ECO:0007669"/>
    <property type="project" value="InterPro"/>
</dbReference>
<dbReference type="STRING" id="153496.A0U89_07285"/>
<keyword evidence="10" id="KW-1185">Reference proteome</keyword>
<dbReference type="Pfam" id="PF13581">
    <property type="entry name" value="HATPase_c_2"/>
    <property type="match status" value="1"/>
</dbReference>
<reference evidence="9 10" key="1">
    <citation type="journal article" date="2016" name="Microb. Cell Fact.">
        <title>Dissection of exopolysaccharide biosynthesis in Kozakia baliensis.</title>
        <authorList>
            <person name="Brandt J.U."/>
            <person name="Jakob F."/>
            <person name="Behr J."/>
            <person name="Geissler A.J."/>
            <person name="Vogel R.F."/>
        </authorList>
    </citation>
    <scope>NUCLEOTIDE SEQUENCE [LARGE SCALE GENOMIC DNA]</scope>
    <source>
        <strain evidence="9 10">DSM 14400</strain>
    </source>
</reference>
<dbReference type="InterPro" id="IPR003594">
    <property type="entry name" value="HATPase_dom"/>
</dbReference>
<dbReference type="GO" id="GO:0004673">
    <property type="term" value="F:protein histidine kinase activity"/>
    <property type="evidence" value="ECO:0007669"/>
    <property type="project" value="UniProtKB-EC"/>
</dbReference>
<keyword evidence="7" id="KW-0418">Kinase</keyword>
<dbReference type="Pfam" id="PF07568">
    <property type="entry name" value="HisKA_2"/>
    <property type="match status" value="1"/>
</dbReference>
<evidence type="ECO:0000313" key="9">
    <source>
        <dbReference type="EMBL" id="AOX16976.1"/>
    </source>
</evidence>
<dbReference type="SUPFAM" id="SSF55874">
    <property type="entry name" value="ATPase domain of HSP90 chaperone/DNA topoisomerase II/histidine kinase"/>
    <property type="match status" value="1"/>
</dbReference>
<dbReference type="GO" id="GO:0016020">
    <property type="term" value="C:membrane"/>
    <property type="evidence" value="ECO:0007669"/>
    <property type="project" value="UniProtKB-SubCell"/>
</dbReference>
<dbReference type="Proteomes" id="UP000179145">
    <property type="component" value="Chromosome"/>
</dbReference>
<keyword evidence="4" id="KW-0597">Phosphoprotein</keyword>
<name>A0A1D8UTN7_9PROT</name>
<sequence>MLDTVGSRVMALIVSTTVPLATIAGVLAWHSYLSTADNSSGRTAADVARAHYDIIRDVDRTRSALETLSDMGLSTGSAGHVFSLVQSVSLRHYCFLALLDAHGGVIASLPGVIDNGVRCRNDYFTLDNVSHWAIQQSAAEGARADVLRNVKEPLVRFALPITYNNAKDFPEAGYLVAVKPLAPQRVTTSVQDARIVAGEESNSELWLQTANSPPSPLLVEAPNPRAWPENVLRRLAQDRTHGIDTDHFNDGTIYYALSPGFDNVRLLARSERSVAETHALHVFVARVFLIALLLIIELLLVAVAAHSYLVEPLERLAQSVAEWRRHGKFEPDLPRALPLEIRHLERAFRRATTRLDRHEARLRRAARQQEVLIREIHHRVKNNLQIVASLLNLQGNRIKLPEAREEFRLVRDRVRALATLHRHMYPEGGVAALDIRAFLDELCNQIFSANDVSTIGRISLSLTADPVTISPDQAVPISLIVTEIVSNALRYAFPNGRTGTISVSLIAKEGRCILTVADDGIGMDSQKAIPTNKREGIGIQLIRGFASQLRAKLDIDGSMGTKFVFVFEPAAPRHPAEGVTSLTGMTPDEPETNA</sequence>
<dbReference type="PROSITE" id="PS50885">
    <property type="entry name" value="HAMP"/>
    <property type="match status" value="1"/>
</dbReference>
<dbReference type="EMBL" id="CP014674">
    <property type="protein sequence ID" value="AOX16976.1"/>
    <property type="molecule type" value="Genomic_DNA"/>
</dbReference>
<accession>A0A1D8UTN7</accession>
<dbReference type="GO" id="GO:0005524">
    <property type="term" value="F:ATP binding"/>
    <property type="evidence" value="ECO:0007669"/>
    <property type="project" value="UniProtKB-KW"/>
</dbReference>
<evidence type="ECO:0000313" key="10">
    <source>
        <dbReference type="Proteomes" id="UP000179145"/>
    </source>
</evidence>
<comment type="subcellular location">
    <subcellularLocation>
        <location evidence="2">Membrane</location>
    </subcellularLocation>
</comment>
<organism evidence="9 10">
    <name type="scientific">Kozakia baliensis</name>
    <dbReference type="NCBI Taxonomy" id="153496"/>
    <lineage>
        <taxon>Bacteria</taxon>
        <taxon>Pseudomonadati</taxon>
        <taxon>Pseudomonadota</taxon>
        <taxon>Alphaproteobacteria</taxon>
        <taxon>Acetobacterales</taxon>
        <taxon>Acetobacteraceae</taxon>
        <taxon>Kozakia</taxon>
    </lineage>
</organism>
<dbReference type="PANTHER" id="PTHR41523">
    <property type="entry name" value="TWO-COMPONENT SYSTEM SENSOR PROTEIN"/>
    <property type="match status" value="1"/>
</dbReference>
<evidence type="ECO:0000256" key="1">
    <source>
        <dbReference type="ARBA" id="ARBA00000085"/>
    </source>
</evidence>
<gene>
    <name evidence="9" type="ORF">A0U89_07285</name>
</gene>
<keyword evidence="5" id="KW-0808">Transferase</keyword>
<evidence type="ECO:0000256" key="3">
    <source>
        <dbReference type="ARBA" id="ARBA00012438"/>
    </source>
</evidence>
<dbReference type="InterPro" id="IPR003660">
    <property type="entry name" value="HAMP_dom"/>
</dbReference>
<evidence type="ECO:0000256" key="6">
    <source>
        <dbReference type="ARBA" id="ARBA00022741"/>
    </source>
</evidence>
<dbReference type="EC" id="2.7.13.3" evidence="3"/>
<proteinExistence type="predicted"/>
<dbReference type="Gene3D" id="3.30.450.20">
    <property type="entry name" value="PAS domain"/>
    <property type="match status" value="1"/>
</dbReference>
<dbReference type="InterPro" id="IPR011495">
    <property type="entry name" value="Sig_transdc_His_kin_sub2_dim/P"/>
</dbReference>
<dbReference type="InterPro" id="IPR005467">
    <property type="entry name" value="His_kinase_dom"/>
</dbReference>
<protein>
    <recommendedName>
        <fullName evidence="3">histidine kinase</fullName>
        <ecNumber evidence="3">2.7.13.3</ecNumber>
    </recommendedName>
</protein>
<evidence type="ECO:0000256" key="4">
    <source>
        <dbReference type="ARBA" id="ARBA00022553"/>
    </source>
</evidence>
<dbReference type="RefSeq" id="WP_070402669.1">
    <property type="nucleotide sequence ID" value="NZ_BJVW01000003.1"/>
</dbReference>
<evidence type="ECO:0000256" key="8">
    <source>
        <dbReference type="ARBA" id="ARBA00022840"/>
    </source>
</evidence>
<dbReference type="PROSITE" id="PS50109">
    <property type="entry name" value="HIS_KIN"/>
    <property type="match status" value="1"/>
</dbReference>
<dbReference type="AlphaFoldDB" id="A0A1D8UTN7"/>
<evidence type="ECO:0000256" key="7">
    <source>
        <dbReference type="ARBA" id="ARBA00022777"/>
    </source>
</evidence>
<dbReference type="KEGG" id="kba:A0U89_07285"/>
<dbReference type="PANTHER" id="PTHR41523:SF8">
    <property type="entry name" value="ETHYLENE RESPONSE SENSOR PROTEIN"/>
    <property type="match status" value="1"/>
</dbReference>
<keyword evidence="6" id="KW-0547">Nucleotide-binding</keyword>
<evidence type="ECO:0000256" key="5">
    <source>
        <dbReference type="ARBA" id="ARBA00022679"/>
    </source>
</evidence>
<dbReference type="InterPro" id="IPR036890">
    <property type="entry name" value="HATPase_C_sf"/>
</dbReference>
<keyword evidence="8" id="KW-0067">ATP-binding</keyword>
<dbReference type="OrthoDB" id="9767435at2"/>
<evidence type="ECO:0000256" key="2">
    <source>
        <dbReference type="ARBA" id="ARBA00004370"/>
    </source>
</evidence>
<dbReference type="Gene3D" id="3.30.565.10">
    <property type="entry name" value="Histidine kinase-like ATPase, C-terminal domain"/>
    <property type="match status" value="1"/>
</dbReference>
<dbReference type="SMART" id="SM00387">
    <property type="entry name" value="HATPase_c"/>
    <property type="match status" value="1"/>
</dbReference>